<dbReference type="PANTHER" id="PTHR30009">
    <property type="entry name" value="CYTOCHROME C-TYPE SYNTHESIS PROTEIN AND PTS TRANSMEMBRANE COMPONENT"/>
    <property type="match status" value="1"/>
</dbReference>
<comment type="caution">
    <text evidence="15">The sequence shown here is derived from an EMBL/GenBank/DDBJ whole genome shotgun (WGS) entry which is preliminary data.</text>
</comment>
<keyword evidence="16" id="KW-1185">Reference proteome</keyword>
<evidence type="ECO:0000256" key="6">
    <source>
        <dbReference type="ARBA" id="ARBA00022683"/>
    </source>
</evidence>
<keyword evidence="5" id="KW-0808">Transferase</keyword>
<feature type="transmembrane region" description="Helical" evidence="12">
    <location>
        <begin position="258"/>
        <end position="275"/>
    </location>
</feature>
<dbReference type="SUPFAM" id="SSF55604">
    <property type="entry name" value="Glucose permease domain IIB"/>
    <property type="match status" value="1"/>
</dbReference>
<evidence type="ECO:0000256" key="2">
    <source>
        <dbReference type="ARBA" id="ARBA00022448"/>
    </source>
</evidence>
<evidence type="ECO:0000256" key="8">
    <source>
        <dbReference type="ARBA" id="ARBA00022777"/>
    </source>
</evidence>
<dbReference type="Proteomes" id="UP001165492">
    <property type="component" value="Unassembled WGS sequence"/>
</dbReference>
<dbReference type="PROSITE" id="PS51098">
    <property type="entry name" value="PTS_EIIB_TYPE_1"/>
    <property type="match status" value="1"/>
</dbReference>
<feature type="transmembrane region" description="Helical" evidence="12">
    <location>
        <begin position="12"/>
        <end position="32"/>
    </location>
</feature>
<keyword evidence="10 12" id="KW-0472">Membrane</keyword>
<dbReference type="RefSeq" id="WP_229535123.1">
    <property type="nucleotide sequence ID" value="NZ_JAJHJB010000013.1"/>
</dbReference>
<feature type="transmembrane region" description="Helical" evidence="12">
    <location>
        <begin position="310"/>
        <end position="329"/>
    </location>
</feature>
<keyword evidence="9 12" id="KW-1133">Transmembrane helix</keyword>
<dbReference type="InterPro" id="IPR011055">
    <property type="entry name" value="Dup_hybrid_motif"/>
</dbReference>
<feature type="transmembrane region" description="Helical" evidence="12">
    <location>
        <begin position="233"/>
        <end position="251"/>
    </location>
</feature>
<keyword evidence="2" id="KW-0813">Transport</keyword>
<evidence type="ECO:0000256" key="3">
    <source>
        <dbReference type="ARBA" id="ARBA00022475"/>
    </source>
</evidence>
<dbReference type="Pfam" id="PF00367">
    <property type="entry name" value="PTS_EIIB"/>
    <property type="match status" value="1"/>
</dbReference>
<feature type="domain" description="PTS EIIB type-1" evidence="13">
    <location>
        <begin position="378"/>
        <end position="459"/>
    </location>
</feature>
<feature type="transmembrane region" description="Helical" evidence="12">
    <location>
        <begin position="335"/>
        <end position="355"/>
    </location>
</feature>
<dbReference type="InterPro" id="IPR003352">
    <property type="entry name" value="PTS_EIIC"/>
</dbReference>
<dbReference type="PANTHER" id="PTHR30009:SF20">
    <property type="entry name" value="PTS SYSTEM GLUCOSE-SPECIFIC EIICB COMPONENT-RELATED"/>
    <property type="match status" value="1"/>
</dbReference>
<reference evidence="15" key="1">
    <citation type="submission" date="2021-11" db="EMBL/GenBank/DDBJ databases">
        <title>Description of a new species Pelosinus isolated from the bottom sediments of Lake Baikal.</title>
        <authorList>
            <person name="Zakharyuk A."/>
        </authorList>
    </citation>
    <scope>NUCLEOTIDE SEQUENCE</scope>
    <source>
        <strain evidence="15">Bkl1</strain>
    </source>
</reference>
<dbReference type="Gene3D" id="3.30.1360.60">
    <property type="entry name" value="Glucose permease domain IIB"/>
    <property type="match status" value="1"/>
</dbReference>
<keyword evidence="3" id="KW-1003">Cell membrane</keyword>
<evidence type="ECO:0000256" key="5">
    <source>
        <dbReference type="ARBA" id="ARBA00022679"/>
    </source>
</evidence>
<evidence type="ECO:0000259" key="14">
    <source>
        <dbReference type="PROSITE" id="PS51103"/>
    </source>
</evidence>
<evidence type="ECO:0000259" key="13">
    <source>
        <dbReference type="PROSITE" id="PS51098"/>
    </source>
</evidence>
<keyword evidence="8" id="KW-0418">Kinase</keyword>
<feature type="active site" description="Phosphocysteine intermediate; for EIIB activity" evidence="11">
    <location>
        <position position="400"/>
    </location>
</feature>
<evidence type="ECO:0000256" key="11">
    <source>
        <dbReference type="PROSITE-ProRule" id="PRU00421"/>
    </source>
</evidence>
<dbReference type="SUPFAM" id="SSF51261">
    <property type="entry name" value="Duplicated hybrid motif"/>
    <property type="match status" value="1"/>
</dbReference>
<name>A0ABS8HRW1_9FIRM</name>
<evidence type="ECO:0000256" key="10">
    <source>
        <dbReference type="ARBA" id="ARBA00023136"/>
    </source>
</evidence>
<comment type="subcellular location">
    <subcellularLocation>
        <location evidence="1">Cell membrane</location>
        <topology evidence="1">Multi-pass membrane protein</topology>
    </subcellularLocation>
</comment>
<feature type="transmembrane region" description="Helical" evidence="12">
    <location>
        <begin position="93"/>
        <end position="112"/>
    </location>
</feature>
<dbReference type="PROSITE" id="PS51103">
    <property type="entry name" value="PTS_EIIC_TYPE_1"/>
    <property type="match status" value="1"/>
</dbReference>
<organism evidence="15 16">
    <name type="scientific">Pelosinus baikalensis</name>
    <dbReference type="NCBI Taxonomy" id="2892015"/>
    <lineage>
        <taxon>Bacteria</taxon>
        <taxon>Bacillati</taxon>
        <taxon>Bacillota</taxon>
        <taxon>Negativicutes</taxon>
        <taxon>Selenomonadales</taxon>
        <taxon>Sporomusaceae</taxon>
        <taxon>Pelosinus</taxon>
    </lineage>
</organism>
<evidence type="ECO:0000256" key="12">
    <source>
        <dbReference type="SAM" id="Phobius"/>
    </source>
</evidence>
<dbReference type="NCBIfam" id="TIGR00826">
    <property type="entry name" value="EIIB_glc"/>
    <property type="match status" value="1"/>
</dbReference>
<dbReference type="EMBL" id="JAJHJB010000013">
    <property type="protein sequence ID" value="MCC5465916.1"/>
    <property type="molecule type" value="Genomic_DNA"/>
</dbReference>
<feature type="domain" description="PTS EIIC type-1" evidence="14">
    <location>
        <begin position="2"/>
        <end position="367"/>
    </location>
</feature>
<evidence type="ECO:0000256" key="1">
    <source>
        <dbReference type="ARBA" id="ARBA00004651"/>
    </source>
</evidence>
<dbReference type="InterPro" id="IPR013013">
    <property type="entry name" value="PTS_EIIC_1"/>
</dbReference>
<dbReference type="InterPro" id="IPR001996">
    <property type="entry name" value="PTS_IIB_1"/>
</dbReference>
<sequence>MKDIFRYLQQIGQSLMLPVSVLPAAGLLFRFGEKDLLNMPAVRDAGMAVFANLPLLFAVGVAIGFSHGQAVAALAAVIGHLIFLAVLKSVNPSIDMGVFSGIAMGLIAAVLYRQFHQMRLPHVLGFFAGKRFVPIITAVAGVVMALLIQVVWPVIQLGIDGIGHFAVNSSIGPALFAAGKRLLIPIGLHHVYYPAFLYEFGHFITPDGTLIRGDFNRYFAGDPAAGIFMASEFPIMMFGLPAAAFAIYYNAKPERRKAIAGLMISGALTSFLTGITEPIEFAFIFVAPSLFVFHVLMAGVSGLMTSWLDIHLGFTFSASFIDYLLSYKYGHNQLWIWPVGISIGALYFIVFHLAINHFQLKTPGREDVPLADHELDTSRRAYNIVKALGGADNIKALDACISRLRVSVKQRESVKKQDFPALGAVGIMEMGTNFQFIFGTQSDGLKEEISKMIGKKSVDEQLTEADVPTPKQDVRINAPVSGRLIQEEVESQNRYTVAIATGDDICLAPAAGRVTQVCSNPVSLLMMIEPHYQLMIQVELETPALNAALQFLVSEGQEITVGQKILSLGYPSDHAESIVRINITGGKEIHITPAEEVTAGEDIIMQCVD</sequence>
<feature type="transmembrane region" description="Helical" evidence="12">
    <location>
        <begin position="132"/>
        <end position="155"/>
    </location>
</feature>
<dbReference type="Gene3D" id="2.70.70.10">
    <property type="entry name" value="Glucose Permease (Domain IIA)"/>
    <property type="match status" value="1"/>
</dbReference>
<keyword evidence="4" id="KW-0762">Sugar transport</keyword>
<dbReference type="Pfam" id="PF02378">
    <property type="entry name" value="PTS_EIIC"/>
    <property type="match status" value="1"/>
</dbReference>
<protein>
    <submittedName>
        <fullName evidence="15">PTS transporter subunit EIIC</fullName>
    </submittedName>
</protein>
<evidence type="ECO:0000256" key="9">
    <source>
        <dbReference type="ARBA" id="ARBA00022989"/>
    </source>
</evidence>
<proteinExistence type="predicted"/>
<evidence type="ECO:0000313" key="16">
    <source>
        <dbReference type="Proteomes" id="UP001165492"/>
    </source>
</evidence>
<keyword evidence="7 12" id="KW-0812">Transmembrane</keyword>
<evidence type="ECO:0000256" key="7">
    <source>
        <dbReference type="ARBA" id="ARBA00022692"/>
    </source>
</evidence>
<evidence type="ECO:0000313" key="15">
    <source>
        <dbReference type="EMBL" id="MCC5465916.1"/>
    </source>
</evidence>
<dbReference type="InterPro" id="IPR050429">
    <property type="entry name" value="PTS_Glucose_EIICBA"/>
</dbReference>
<dbReference type="CDD" id="cd00212">
    <property type="entry name" value="PTS_IIB_glc"/>
    <property type="match status" value="1"/>
</dbReference>
<keyword evidence="6" id="KW-0598">Phosphotransferase system</keyword>
<dbReference type="InterPro" id="IPR018113">
    <property type="entry name" value="PTrfase_EIIB_Cys"/>
</dbReference>
<dbReference type="InterPro" id="IPR036878">
    <property type="entry name" value="Glu_permease_IIB"/>
</dbReference>
<gene>
    <name evidence="15" type="ORF">LMF89_11170</name>
</gene>
<evidence type="ECO:0000256" key="4">
    <source>
        <dbReference type="ARBA" id="ARBA00022597"/>
    </source>
</evidence>
<accession>A0ABS8HRW1</accession>